<evidence type="ECO:0000256" key="9">
    <source>
        <dbReference type="SAM" id="Phobius"/>
    </source>
</evidence>
<evidence type="ECO:0000256" key="6">
    <source>
        <dbReference type="ARBA" id="ARBA00022692"/>
    </source>
</evidence>
<evidence type="ECO:0000256" key="2">
    <source>
        <dbReference type="ARBA" id="ARBA00022448"/>
    </source>
</evidence>
<feature type="transmembrane region" description="Helical" evidence="9">
    <location>
        <begin position="227"/>
        <end position="246"/>
    </location>
</feature>
<feature type="transmembrane region" description="Helical" evidence="9">
    <location>
        <begin position="331"/>
        <end position="351"/>
    </location>
</feature>
<keyword evidence="2" id="KW-0813">Transport</keyword>
<feature type="domain" description="PTS EIIC type-2" evidence="10">
    <location>
        <begin position="8"/>
        <end position="420"/>
    </location>
</feature>
<dbReference type="PANTHER" id="PTHR37324:SF2">
    <property type="entry name" value="PTS SYSTEM GALACTITOL-SPECIFIC EIIC COMPONENT"/>
    <property type="match status" value="1"/>
</dbReference>
<evidence type="ECO:0000256" key="7">
    <source>
        <dbReference type="ARBA" id="ARBA00022989"/>
    </source>
</evidence>
<dbReference type="PIRSF" id="PIRSF006304">
    <property type="entry name" value="GatC"/>
    <property type="match status" value="1"/>
</dbReference>
<evidence type="ECO:0000256" key="3">
    <source>
        <dbReference type="ARBA" id="ARBA00022475"/>
    </source>
</evidence>
<evidence type="ECO:0000313" key="12">
    <source>
        <dbReference type="Proteomes" id="UP000198847"/>
    </source>
</evidence>
<feature type="transmembrane region" description="Helical" evidence="9">
    <location>
        <begin position="83"/>
        <end position="108"/>
    </location>
</feature>
<dbReference type="GO" id="GO:0009401">
    <property type="term" value="P:phosphoenolpyruvate-dependent sugar phosphotransferase system"/>
    <property type="evidence" value="ECO:0007669"/>
    <property type="project" value="UniProtKB-KW"/>
</dbReference>
<dbReference type="InterPro" id="IPR004703">
    <property type="entry name" value="PTS_sugar-sp_permease"/>
</dbReference>
<dbReference type="RefSeq" id="WP_091744180.1">
    <property type="nucleotide sequence ID" value="NZ_FODY01000003.1"/>
</dbReference>
<evidence type="ECO:0000313" key="11">
    <source>
        <dbReference type="EMBL" id="SEO63109.1"/>
    </source>
</evidence>
<comment type="subcellular location">
    <subcellularLocation>
        <location evidence="1">Cell membrane</location>
        <topology evidence="1">Multi-pass membrane protein</topology>
    </subcellularLocation>
</comment>
<feature type="transmembrane region" description="Helical" evidence="9">
    <location>
        <begin position="12"/>
        <end position="31"/>
    </location>
</feature>
<feature type="transmembrane region" description="Helical" evidence="9">
    <location>
        <begin position="145"/>
        <end position="163"/>
    </location>
</feature>
<feature type="transmembrane region" description="Helical" evidence="9">
    <location>
        <begin position="295"/>
        <end position="325"/>
    </location>
</feature>
<feature type="transmembrane region" description="Helical" evidence="9">
    <location>
        <begin position="43"/>
        <end position="63"/>
    </location>
</feature>
<keyword evidence="8 9" id="KW-0472">Membrane</keyword>
<dbReference type="Proteomes" id="UP000198847">
    <property type="component" value="Unassembled WGS sequence"/>
</dbReference>
<keyword evidence="12" id="KW-1185">Reference proteome</keyword>
<organism evidence="11 12">
    <name type="scientific">Propionispora vibrioides</name>
    <dbReference type="NCBI Taxonomy" id="112903"/>
    <lineage>
        <taxon>Bacteria</taxon>
        <taxon>Bacillati</taxon>
        <taxon>Bacillota</taxon>
        <taxon>Negativicutes</taxon>
        <taxon>Selenomonadales</taxon>
        <taxon>Sporomusaceae</taxon>
        <taxon>Propionispora</taxon>
    </lineage>
</organism>
<keyword evidence="7 9" id="KW-1133">Transmembrane helix</keyword>
<feature type="transmembrane region" description="Helical" evidence="9">
    <location>
        <begin position="397"/>
        <end position="416"/>
    </location>
</feature>
<dbReference type="PROSITE" id="PS51104">
    <property type="entry name" value="PTS_EIIC_TYPE_2"/>
    <property type="match status" value="1"/>
</dbReference>
<keyword evidence="5" id="KW-0598">Phosphotransferase system</keyword>
<gene>
    <name evidence="11" type="ORF">SAMN04490178_103212</name>
</gene>
<dbReference type="GO" id="GO:0005886">
    <property type="term" value="C:plasma membrane"/>
    <property type="evidence" value="ECO:0007669"/>
    <property type="project" value="UniProtKB-SubCell"/>
</dbReference>
<dbReference type="Pfam" id="PF03611">
    <property type="entry name" value="EIIC-GAT"/>
    <property type="match status" value="1"/>
</dbReference>
<feature type="transmembrane region" description="Helical" evidence="9">
    <location>
        <begin position="252"/>
        <end position="274"/>
    </location>
</feature>
<keyword evidence="6 9" id="KW-0812">Transmembrane</keyword>
<dbReference type="GO" id="GO:0015577">
    <property type="term" value="F:galactitol transmembrane transporter activity"/>
    <property type="evidence" value="ECO:0007669"/>
    <property type="project" value="InterPro"/>
</dbReference>
<dbReference type="OrthoDB" id="9787936at2"/>
<dbReference type="EMBL" id="FODY01000003">
    <property type="protein sequence ID" value="SEO63109.1"/>
    <property type="molecule type" value="Genomic_DNA"/>
</dbReference>
<proteinExistence type="predicted"/>
<evidence type="ECO:0000256" key="8">
    <source>
        <dbReference type="ARBA" id="ARBA00023136"/>
    </source>
</evidence>
<keyword evidence="4" id="KW-0762">Sugar transport</keyword>
<evidence type="ECO:0000256" key="5">
    <source>
        <dbReference type="ARBA" id="ARBA00022683"/>
    </source>
</evidence>
<dbReference type="InterPro" id="IPR013853">
    <property type="entry name" value="EIIC-GAT"/>
</dbReference>
<feature type="transmembrane region" description="Helical" evidence="9">
    <location>
        <begin position="358"/>
        <end position="377"/>
    </location>
</feature>
<name>A0A1H8R955_9FIRM</name>
<dbReference type="STRING" id="112903.SAMN04490178_103212"/>
<reference evidence="11 12" key="1">
    <citation type="submission" date="2016-10" db="EMBL/GenBank/DDBJ databases">
        <authorList>
            <person name="de Groot N.N."/>
        </authorList>
    </citation>
    <scope>NUCLEOTIDE SEQUENCE [LARGE SCALE GENOMIC DNA]</scope>
    <source>
        <strain evidence="11 12">DSM 13305</strain>
    </source>
</reference>
<sequence>MDAIATVFEFFLSLGAAVFLPILISIFAIVLGQKPGRAIRSGITIGIGFIAINAILGIFMDNLGPAAEAMVKRFGVNLTVLDAGWPATASIAFASKIGAFIIPLGITINAIMLVTKMTNVVDVDIFNYWHFTFVGAMVYGSTNNLILGYAAAGAALIVGLKSGDFTARYFQKYYGYEGVSIPHILSNGFAIIGWPINKLIDMIPGVKDIKADPGTISTKFGVLGEPIVIGIFLGAGIGVLAGYDFAKITHLAIVMSAVMMVLPRMVGILMEGLLPVSDAAKEFFSRKYSDREFTIGMDSAIAVGDPAVIASSLLLVPIAIGLAIILPGNKVLPFGDLATIPFMICMVNIFTRGNVFRNVLIGSVLTVFALYSGTLNAETHTVMAISSGFQMPAGTSTLSSFVGSTNPITLVIWKLFSLFG</sequence>
<evidence type="ECO:0000256" key="4">
    <source>
        <dbReference type="ARBA" id="ARBA00022597"/>
    </source>
</evidence>
<evidence type="ECO:0000259" key="10">
    <source>
        <dbReference type="PROSITE" id="PS51104"/>
    </source>
</evidence>
<dbReference type="PANTHER" id="PTHR37324">
    <property type="entry name" value="PTS SYSTEM GALACTITOL-SPECIFIC EIIC COMPONENT"/>
    <property type="match status" value="1"/>
</dbReference>
<dbReference type="InterPro" id="IPR013014">
    <property type="entry name" value="PTS_EIIC_2"/>
</dbReference>
<evidence type="ECO:0000256" key="1">
    <source>
        <dbReference type="ARBA" id="ARBA00004651"/>
    </source>
</evidence>
<keyword evidence="3" id="KW-1003">Cell membrane</keyword>
<protein>
    <submittedName>
        <fullName evidence="11">PTS system, galactitol-specific IIC component</fullName>
    </submittedName>
</protein>
<accession>A0A1H8R955</accession>
<dbReference type="AlphaFoldDB" id="A0A1H8R955"/>